<dbReference type="AlphaFoldDB" id="A0A6I9YND3"/>
<organism evidence="1 2">
    <name type="scientific">Thamnophis sirtalis</name>
    <dbReference type="NCBI Taxonomy" id="35019"/>
    <lineage>
        <taxon>Eukaryota</taxon>
        <taxon>Metazoa</taxon>
        <taxon>Chordata</taxon>
        <taxon>Craniata</taxon>
        <taxon>Vertebrata</taxon>
        <taxon>Euteleostomi</taxon>
        <taxon>Lepidosauria</taxon>
        <taxon>Squamata</taxon>
        <taxon>Bifurcata</taxon>
        <taxon>Unidentata</taxon>
        <taxon>Episquamata</taxon>
        <taxon>Toxicofera</taxon>
        <taxon>Serpentes</taxon>
        <taxon>Colubroidea</taxon>
        <taxon>Colubridae</taxon>
        <taxon>Natricinae</taxon>
        <taxon>Thamnophis</taxon>
    </lineage>
</organism>
<protein>
    <submittedName>
        <fullName evidence="2">Uncharacterized protein LOC106551789</fullName>
    </submittedName>
</protein>
<dbReference type="OrthoDB" id="9006771at2759"/>
<dbReference type="RefSeq" id="XP_013925419.1">
    <property type="nucleotide sequence ID" value="XM_014069944.1"/>
</dbReference>
<gene>
    <name evidence="2" type="primary">LOC106551789</name>
</gene>
<dbReference type="Proteomes" id="UP000504617">
    <property type="component" value="Unplaced"/>
</dbReference>
<evidence type="ECO:0000313" key="2">
    <source>
        <dbReference type="RefSeq" id="XP_013925419.1"/>
    </source>
</evidence>
<sequence>MDEFLTRLNLAIEQKNSLSLRNAKVKLELLSTILTNLARYFYKFTALDYESWFLNKLKFLLPSINVNLLQLIPLDVSYSAYRAIFGGLDQVYPELSQDISLQIYNLMKAMMKLQLNVSGTVFPGSYNSSQGFLQLMFYRFAHFARYTDFLLLYKDFNGFEVLSLLSPKQMGEMMIVTDAFKDEFLAIQILVELERRFSVSLMDFMIEFNAAAKQKQLIVLPDLRIRDLIFRMVFKTLKFGTFTAEQYSFWFGTQLQLFLAALSPKDLQLIPLDVDCQSHQHLVKALEKPYNVLTAEQKEAIHGRILSYLKIYQAREAIFQGTTCSPDANSTHWLLSNYGRFSALASIEEFLSVNVNFNAVSVMAKLSSSQLAELLITLEAWNDGSLLMEIMSHLDTMADLARFLDQLNKFAVMELQSSDNCALILGIALRKLAVNFAKFKPKDFTYWFQSALQNVLHAVNRTQVVSLPLRISCDSYQQILKGFNNIYSNIPAENAANIFGFIKAFLMSKVKSGLACGHPTQSFRDWLQINLGNFSRNAEYHNLLSWNLYFDGMAVLEYLSPSQLASFTLESGVINNKEHMFQILAKLQNKPLAEIYEYLDQFNTVAQKLGITSLKDEGIQKQMLLQFLEGAEGTFSAFAPENWTHLLSTRLGLLLPSISEKESQRILSYVSNCDSFRAVVSSVSQVYPSTPLANRKGIYDTLFAFLDTQQKITGSACSSHTKSTESWLQNHLGPFVKQAPYEDLIKLLASFNAFEVKDNLTSTQLAHVFFGSNILNNPDTVRALLMPLENRPLEETIAFVSEFVLIASQKGMMFLENSEVRFLMLEAFFYKMHNLLLSASVSQYKDWFQSKLILWLPSMNTTILAMIPKTVPCGCFKTIMAGLDRSFSQMSPENCQDVYKFAIDYLTSKISQGVLAN</sequence>
<keyword evidence="1" id="KW-1185">Reference proteome</keyword>
<proteinExistence type="predicted"/>
<accession>A0A6I9YND3</accession>
<evidence type="ECO:0000313" key="1">
    <source>
        <dbReference type="Proteomes" id="UP000504617"/>
    </source>
</evidence>
<name>A0A6I9YND3_9SAUR</name>
<dbReference type="GeneID" id="106551789"/>
<reference evidence="2" key="1">
    <citation type="submission" date="2025-08" db="UniProtKB">
        <authorList>
            <consortium name="RefSeq"/>
        </authorList>
    </citation>
    <scope>IDENTIFICATION</scope>
    <source>
        <tissue evidence="2">Skeletal muscle</tissue>
    </source>
</reference>
<dbReference type="KEGG" id="tsr:106551789"/>